<dbReference type="InterPro" id="IPR005119">
    <property type="entry name" value="LysR_subst-bd"/>
</dbReference>
<dbReference type="SUPFAM" id="SSF53850">
    <property type="entry name" value="Periplasmic binding protein-like II"/>
    <property type="match status" value="1"/>
</dbReference>
<dbReference type="SUPFAM" id="SSF46785">
    <property type="entry name" value="Winged helix' DNA-binding domain"/>
    <property type="match status" value="1"/>
</dbReference>
<dbReference type="CDD" id="cd05466">
    <property type="entry name" value="PBP2_LTTR_substrate"/>
    <property type="match status" value="1"/>
</dbReference>
<sequence length="310" mass="33954">MNISQLEYFVTTVQCGSFSMAAKKLFVTPQAISKAVGDLERELHVDLCEKTGRAVEPTEFGRLFCIRASEVLCCLTDLESLAKDYAAGKSKEGRAAVSVACSPCRGNVLHAQDFSAFNASYPQIKLSLSFNAGSTGLSAVEEGLIDGAVILGRATKPNITCIKLHSVQPFLMVSQNHPLASRSAIHLEDLRKTPLAAPEDIRYCQGIIADHLRAKNVEPSYTMLEPFVEAHRRFLDKEHGAVFVIDDPTLQELYPNAVALPLAPEDAISIPLCFVHASGNANKAMLQVERYLLGIVTRLRRKPQAMPEHH</sequence>
<evidence type="ECO:0000256" key="2">
    <source>
        <dbReference type="ARBA" id="ARBA00023015"/>
    </source>
</evidence>
<dbReference type="Pfam" id="PF03466">
    <property type="entry name" value="LysR_substrate"/>
    <property type="match status" value="1"/>
</dbReference>
<dbReference type="GO" id="GO:0032993">
    <property type="term" value="C:protein-DNA complex"/>
    <property type="evidence" value="ECO:0007669"/>
    <property type="project" value="TreeGrafter"/>
</dbReference>
<dbReference type="PROSITE" id="PS50931">
    <property type="entry name" value="HTH_LYSR"/>
    <property type="match status" value="1"/>
</dbReference>
<name>A0A3N0ASX4_9ACTN</name>
<dbReference type="OrthoDB" id="8679253at2"/>
<keyword evidence="2" id="KW-0805">Transcription regulation</keyword>
<dbReference type="InterPro" id="IPR000847">
    <property type="entry name" value="LysR_HTH_N"/>
</dbReference>
<dbReference type="Pfam" id="PF00126">
    <property type="entry name" value="HTH_1"/>
    <property type="match status" value="1"/>
</dbReference>
<evidence type="ECO:0000313" key="6">
    <source>
        <dbReference type="EMBL" id="RNL37972.1"/>
    </source>
</evidence>
<dbReference type="GO" id="GO:0003677">
    <property type="term" value="F:DNA binding"/>
    <property type="evidence" value="ECO:0007669"/>
    <property type="project" value="UniProtKB-KW"/>
</dbReference>
<dbReference type="Gene3D" id="1.10.10.10">
    <property type="entry name" value="Winged helix-like DNA-binding domain superfamily/Winged helix DNA-binding domain"/>
    <property type="match status" value="1"/>
</dbReference>
<dbReference type="EMBL" id="QICD01000045">
    <property type="protein sequence ID" value="RNL37972.1"/>
    <property type="molecule type" value="Genomic_DNA"/>
</dbReference>
<dbReference type="InterPro" id="IPR036390">
    <property type="entry name" value="WH_DNA-bd_sf"/>
</dbReference>
<keyword evidence="4" id="KW-0804">Transcription</keyword>
<dbReference type="AlphaFoldDB" id="A0A3N0ASX4"/>
<proteinExistence type="inferred from homology"/>
<keyword evidence="7" id="KW-1185">Reference proteome</keyword>
<evidence type="ECO:0000256" key="4">
    <source>
        <dbReference type="ARBA" id="ARBA00023163"/>
    </source>
</evidence>
<gene>
    <name evidence="6" type="ORF">DMP08_12170</name>
</gene>
<evidence type="ECO:0000256" key="3">
    <source>
        <dbReference type="ARBA" id="ARBA00023125"/>
    </source>
</evidence>
<evidence type="ECO:0000259" key="5">
    <source>
        <dbReference type="PROSITE" id="PS50931"/>
    </source>
</evidence>
<evidence type="ECO:0000313" key="7">
    <source>
        <dbReference type="Proteomes" id="UP000278632"/>
    </source>
</evidence>
<organism evidence="6 7">
    <name type="scientific">Paraeggerthella hongkongensis</name>
    <dbReference type="NCBI Taxonomy" id="230658"/>
    <lineage>
        <taxon>Bacteria</taxon>
        <taxon>Bacillati</taxon>
        <taxon>Actinomycetota</taxon>
        <taxon>Coriobacteriia</taxon>
        <taxon>Eggerthellales</taxon>
        <taxon>Eggerthellaceae</taxon>
        <taxon>Paraeggerthella</taxon>
    </lineage>
</organism>
<feature type="domain" description="HTH lysR-type" evidence="5">
    <location>
        <begin position="1"/>
        <end position="58"/>
    </location>
</feature>
<accession>A0A3N0ASX4</accession>
<protein>
    <recommendedName>
        <fullName evidence="5">HTH lysR-type domain-containing protein</fullName>
    </recommendedName>
</protein>
<dbReference type="Proteomes" id="UP000278632">
    <property type="component" value="Unassembled WGS sequence"/>
</dbReference>
<dbReference type="GO" id="GO:0003700">
    <property type="term" value="F:DNA-binding transcription factor activity"/>
    <property type="evidence" value="ECO:0007669"/>
    <property type="project" value="InterPro"/>
</dbReference>
<comment type="similarity">
    <text evidence="1">Belongs to the LysR transcriptional regulatory family.</text>
</comment>
<dbReference type="RefSeq" id="WP_123193142.1">
    <property type="nucleotide sequence ID" value="NZ_QICD01000045.1"/>
</dbReference>
<reference evidence="7" key="1">
    <citation type="submission" date="2018-05" db="EMBL/GenBank/DDBJ databases">
        <title>Genome Sequencing of selected type strains of the family Eggerthellaceae.</title>
        <authorList>
            <person name="Danylec N."/>
            <person name="Stoll D.A."/>
            <person name="Doetsch A."/>
            <person name="Huch M."/>
        </authorList>
    </citation>
    <scope>NUCLEOTIDE SEQUENCE [LARGE SCALE GENOMIC DNA]</scope>
    <source>
        <strain evidence="7">DSM 16106</strain>
    </source>
</reference>
<dbReference type="InterPro" id="IPR036388">
    <property type="entry name" value="WH-like_DNA-bd_sf"/>
</dbReference>
<evidence type="ECO:0000256" key="1">
    <source>
        <dbReference type="ARBA" id="ARBA00009437"/>
    </source>
</evidence>
<dbReference type="Gene3D" id="3.40.190.290">
    <property type="match status" value="1"/>
</dbReference>
<comment type="caution">
    <text evidence="6">The sequence shown here is derived from an EMBL/GenBank/DDBJ whole genome shotgun (WGS) entry which is preliminary data.</text>
</comment>
<keyword evidence="3" id="KW-0238">DNA-binding</keyword>
<dbReference type="PANTHER" id="PTHR30346">
    <property type="entry name" value="TRANSCRIPTIONAL DUAL REGULATOR HCAR-RELATED"/>
    <property type="match status" value="1"/>
</dbReference>
<dbReference type="PANTHER" id="PTHR30346:SF28">
    <property type="entry name" value="HTH-TYPE TRANSCRIPTIONAL REGULATOR CYNR"/>
    <property type="match status" value="1"/>
</dbReference>